<gene>
    <name evidence="2" type="ORF">FZEAL_4622</name>
</gene>
<evidence type="ECO:0000313" key="2">
    <source>
        <dbReference type="EMBL" id="KAF4979132.1"/>
    </source>
</evidence>
<evidence type="ECO:0000313" key="3">
    <source>
        <dbReference type="Proteomes" id="UP000635477"/>
    </source>
</evidence>
<keyword evidence="3" id="KW-1185">Reference proteome</keyword>
<dbReference type="Proteomes" id="UP000635477">
    <property type="component" value="Unassembled WGS sequence"/>
</dbReference>
<dbReference type="EMBL" id="JABEYC010000317">
    <property type="protein sequence ID" value="KAF4979132.1"/>
    <property type="molecule type" value="Genomic_DNA"/>
</dbReference>
<protein>
    <recommendedName>
        <fullName evidence="1">DUF6546 domain-containing protein</fullName>
    </recommendedName>
</protein>
<reference evidence="2" key="2">
    <citation type="submission" date="2020-05" db="EMBL/GenBank/DDBJ databases">
        <authorList>
            <person name="Kim H.-S."/>
            <person name="Proctor R.H."/>
            <person name="Brown D.W."/>
        </authorList>
    </citation>
    <scope>NUCLEOTIDE SEQUENCE</scope>
    <source>
        <strain evidence="2">NRRL 22465</strain>
    </source>
</reference>
<organism evidence="2 3">
    <name type="scientific">Fusarium zealandicum</name>
    <dbReference type="NCBI Taxonomy" id="1053134"/>
    <lineage>
        <taxon>Eukaryota</taxon>
        <taxon>Fungi</taxon>
        <taxon>Dikarya</taxon>
        <taxon>Ascomycota</taxon>
        <taxon>Pezizomycotina</taxon>
        <taxon>Sordariomycetes</taxon>
        <taxon>Hypocreomycetidae</taxon>
        <taxon>Hypocreales</taxon>
        <taxon>Nectriaceae</taxon>
        <taxon>Fusarium</taxon>
        <taxon>Fusarium staphyleae species complex</taxon>
    </lineage>
</organism>
<proteinExistence type="predicted"/>
<accession>A0A8H4ULH3</accession>
<feature type="domain" description="DUF6546" evidence="1">
    <location>
        <begin position="271"/>
        <end position="324"/>
    </location>
</feature>
<sequence>MLTWTYLPMELRLQIIEPLLQSKSLAPYASVSKEWQTIIEKETFRELKLRVSCLDAFERMIRRTHHRRALVRYIWLGIELLPYTCKSCKRAESDSRSSKNNALAGRAVFKLFSILANWGATDNGLTLELTAYSPSDSQHCFKDSYVGAHGEEELMKLRFKDSLRDASAFVHDLAHGWDEGQRFLSPSKPSIVRLYGLLQLRFPEELPEVKAVTKFVLRRQCRRRFVFDSFRQIFDKLPRLECLIYEPWQAWSESKSGNYDQEYQALFEAHLPKGLKRISIFEDYNDELMAAFEPQTAHLTERSRKATRAVGAALAHRSLDLEEIGSDSELYRRLGSATERRGSGTFDAEAAHHGDMELWKIWGLRLSLLSQTQSAVYRLVRYMGDDDVTPCNRNLGNGRIQTDKFGAFRGRELIFRLPHRVWILSSRRYPPVVLTSGGD</sequence>
<dbReference type="Pfam" id="PF20183">
    <property type="entry name" value="DUF6546"/>
    <property type="match status" value="1"/>
</dbReference>
<comment type="caution">
    <text evidence="2">The sequence shown here is derived from an EMBL/GenBank/DDBJ whole genome shotgun (WGS) entry which is preliminary data.</text>
</comment>
<name>A0A8H4ULH3_9HYPO</name>
<dbReference type="InterPro" id="IPR046676">
    <property type="entry name" value="DUF6546"/>
</dbReference>
<evidence type="ECO:0000259" key="1">
    <source>
        <dbReference type="Pfam" id="PF20183"/>
    </source>
</evidence>
<dbReference type="OrthoDB" id="4688861at2759"/>
<dbReference type="AlphaFoldDB" id="A0A8H4ULH3"/>
<reference evidence="2" key="1">
    <citation type="journal article" date="2020" name="BMC Genomics">
        <title>Correction to: Identification and distribution of gene clusters required for synthesis of sphingolipid metabolism inhibitors in diverse species of the filamentous fungus Fusarium.</title>
        <authorList>
            <person name="Kim H.S."/>
            <person name="Lohmar J.M."/>
            <person name="Busman M."/>
            <person name="Brown D.W."/>
            <person name="Naumann T.A."/>
            <person name="Divon H.H."/>
            <person name="Lysoe E."/>
            <person name="Uhlig S."/>
            <person name="Proctor R.H."/>
        </authorList>
    </citation>
    <scope>NUCLEOTIDE SEQUENCE</scope>
    <source>
        <strain evidence="2">NRRL 22465</strain>
    </source>
</reference>